<name>A0AAW9D5S6_BURTH</name>
<accession>A0AAW9D5S6</accession>
<sequence>MLTKGGRSAARVIIRVRFRVRSSSSVMFAAARPDQSFRSPSSFATPVPSALLAGCRIGRRSTARRFVRAG</sequence>
<organism evidence="1 2">
    <name type="scientific">Burkholderia thailandensis</name>
    <dbReference type="NCBI Taxonomy" id="57975"/>
    <lineage>
        <taxon>Bacteria</taxon>
        <taxon>Pseudomonadati</taxon>
        <taxon>Pseudomonadota</taxon>
        <taxon>Betaproteobacteria</taxon>
        <taxon>Burkholderiales</taxon>
        <taxon>Burkholderiaceae</taxon>
        <taxon>Burkholderia</taxon>
        <taxon>pseudomallei group</taxon>
    </lineage>
</organism>
<evidence type="ECO:0000313" key="1">
    <source>
        <dbReference type="EMBL" id="MDW9257379.1"/>
    </source>
</evidence>
<dbReference type="Proteomes" id="UP001272137">
    <property type="component" value="Unassembled WGS sequence"/>
</dbReference>
<evidence type="ECO:0000313" key="2">
    <source>
        <dbReference type="Proteomes" id="UP001272137"/>
    </source>
</evidence>
<proteinExistence type="predicted"/>
<reference evidence="1" key="1">
    <citation type="submission" date="2018-08" db="EMBL/GenBank/DDBJ databases">
        <title>Identification of Burkholderia cepacia strains that express a Burkholderia pseudomallei-like capsular polysaccharide.</title>
        <authorList>
            <person name="Burtnick M.N."/>
            <person name="Vongsouvath M."/>
            <person name="Newton P."/>
            <person name="Wuthiekanun V."/>
            <person name="Limmathurotsakul D."/>
            <person name="Brett P.J."/>
            <person name="Chantratita N."/>
            <person name="Dance D.A."/>
        </authorList>
    </citation>
    <scope>NUCLEOTIDE SEQUENCE</scope>
    <source>
        <strain evidence="1">SBXCC001</strain>
    </source>
</reference>
<gene>
    <name evidence="1" type="ORF">C7S16_0103</name>
</gene>
<comment type="caution">
    <text evidence="1">The sequence shown here is derived from an EMBL/GenBank/DDBJ whole genome shotgun (WGS) entry which is preliminary data.</text>
</comment>
<dbReference type="AlphaFoldDB" id="A0AAW9D5S6"/>
<dbReference type="EMBL" id="QXCT01000002">
    <property type="protein sequence ID" value="MDW9257379.1"/>
    <property type="molecule type" value="Genomic_DNA"/>
</dbReference>
<protein>
    <submittedName>
        <fullName evidence="1">Uncharacterized protein</fullName>
    </submittedName>
</protein>